<dbReference type="RefSeq" id="WP_344680432.1">
    <property type="nucleotide sequence ID" value="NZ_BAAAUX010000014.1"/>
</dbReference>
<proteinExistence type="predicted"/>
<dbReference type="EMBL" id="BAAAUX010000014">
    <property type="protein sequence ID" value="GAA2794385.1"/>
    <property type="molecule type" value="Genomic_DNA"/>
</dbReference>
<evidence type="ECO:0000313" key="1">
    <source>
        <dbReference type="EMBL" id="GAA2794385.1"/>
    </source>
</evidence>
<dbReference type="Proteomes" id="UP001500979">
    <property type="component" value="Unassembled WGS sequence"/>
</dbReference>
<keyword evidence="2" id="KW-1185">Reference proteome</keyword>
<comment type="caution">
    <text evidence="1">The sequence shown here is derived from an EMBL/GenBank/DDBJ whole genome shotgun (WGS) entry which is preliminary data.</text>
</comment>
<organism evidence="1 2">
    <name type="scientific">Saccharopolyspora taberi</name>
    <dbReference type="NCBI Taxonomy" id="60895"/>
    <lineage>
        <taxon>Bacteria</taxon>
        <taxon>Bacillati</taxon>
        <taxon>Actinomycetota</taxon>
        <taxon>Actinomycetes</taxon>
        <taxon>Pseudonocardiales</taxon>
        <taxon>Pseudonocardiaceae</taxon>
        <taxon>Saccharopolyspora</taxon>
    </lineage>
</organism>
<gene>
    <name evidence="1" type="ORF">GCM10010470_31610</name>
</gene>
<accession>A0ABN3VEV3</accession>
<protein>
    <submittedName>
        <fullName evidence="1">Uncharacterized protein</fullName>
    </submittedName>
</protein>
<evidence type="ECO:0000313" key="2">
    <source>
        <dbReference type="Proteomes" id="UP001500979"/>
    </source>
</evidence>
<sequence length="59" mass="6759">MAANTVRELTEQMQQRWDELTALSASPDMYGSELLHGQLAELELWLARMRQLGDVRRAA</sequence>
<name>A0ABN3VEV3_9PSEU</name>
<reference evidence="1 2" key="1">
    <citation type="journal article" date="2019" name="Int. J. Syst. Evol. Microbiol.">
        <title>The Global Catalogue of Microorganisms (GCM) 10K type strain sequencing project: providing services to taxonomists for standard genome sequencing and annotation.</title>
        <authorList>
            <consortium name="The Broad Institute Genomics Platform"/>
            <consortium name="The Broad Institute Genome Sequencing Center for Infectious Disease"/>
            <person name="Wu L."/>
            <person name="Ma J."/>
        </authorList>
    </citation>
    <scope>NUCLEOTIDE SEQUENCE [LARGE SCALE GENOMIC DNA]</scope>
    <source>
        <strain evidence="1 2">JCM 9383</strain>
    </source>
</reference>